<feature type="region of interest" description="Disordered" evidence="1">
    <location>
        <begin position="1"/>
        <end position="41"/>
    </location>
</feature>
<sequence length="41" mass="4564">MSKTLSCDTIKITPDVRTPPETTRQFHTPRDTDAQAQTCTA</sequence>
<dbReference type="KEGG" id="cmar:IMCC12053_2562"/>
<protein>
    <submittedName>
        <fullName evidence="2">Uncharacterized protein</fullName>
    </submittedName>
</protein>
<name>A0A0N7HIY4_9RHOB</name>
<dbReference type="AlphaFoldDB" id="A0A0N7HIY4"/>
<gene>
    <name evidence="2" type="ORF">IMCC12053_2562</name>
</gene>
<reference evidence="2 3" key="1">
    <citation type="submission" date="2015-05" db="EMBL/GenBank/DDBJ databases">
        <authorList>
            <person name="Wang D.B."/>
            <person name="Wang M."/>
        </authorList>
    </citation>
    <scope>NUCLEOTIDE SEQUENCE [LARGE SCALE GENOMIC DNA]</scope>
    <source>
        <strain evidence="2 3">IMCC 12053</strain>
    </source>
</reference>
<dbReference type="EMBL" id="CP012023">
    <property type="protein sequence ID" value="ALI56509.1"/>
    <property type="molecule type" value="Genomic_DNA"/>
</dbReference>
<proteinExistence type="predicted"/>
<dbReference type="STRING" id="1397108.IMCC12053_2562"/>
<keyword evidence="3" id="KW-1185">Reference proteome</keyword>
<dbReference type="Proteomes" id="UP000064920">
    <property type="component" value="Chromosome"/>
</dbReference>
<accession>A0A0N7HIY4</accession>
<evidence type="ECO:0000313" key="3">
    <source>
        <dbReference type="Proteomes" id="UP000064920"/>
    </source>
</evidence>
<dbReference type="PATRIC" id="fig|1397108.4.peg.2618"/>
<organism evidence="2 3">
    <name type="scientific">Celeribacter marinus</name>
    <dbReference type="NCBI Taxonomy" id="1397108"/>
    <lineage>
        <taxon>Bacteria</taxon>
        <taxon>Pseudomonadati</taxon>
        <taxon>Pseudomonadota</taxon>
        <taxon>Alphaproteobacteria</taxon>
        <taxon>Rhodobacterales</taxon>
        <taxon>Roseobacteraceae</taxon>
        <taxon>Celeribacter</taxon>
    </lineage>
</organism>
<evidence type="ECO:0000313" key="2">
    <source>
        <dbReference type="EMBL" id="ALI56509.1"/>
    </source>
</evidence>
<evidence type="ECO:0000256" key="1">
    <source>
        <dbReference type="SAM" id="MobiDB-lite"/>
    </source>
</evidence>